<dbReference type="AlphaFoldDB" id="A0A5B7GGI5"/>
<evidence type="ECO:0000313" key="2">
    <source>
        <dbReference type="EMBL" id="MPC59211.1"/>
    </source>
</evidence>
<keyword evidence="3" id="KW-1185">Reference proteome</keyword>
<evidence type="ECO:0000313" key="3">
    <source>
        <dbReference type="Proteomes" id="UP000324222"/>
    </source>
</evidence>
<evidence type="ECO:0000256" key="1">
    <source>
        <dbReference type="SAM" id="MobiDB-lite"/>
    </source>
</evidence>
<dbReference type="Proteomes" id="UP000324222">
    <property type="component" value="Unassembled WGS sequence"/>
</dbReference>
<comment type="caution">
    <text evidence="2">The sequence shown here is derived from an EMBL/GenBank/DDBJ whole genome shotgun (WGS) entry which is preliminary data.</text>
</comment>
<gene>
    <name evidence="2" type="ORF">E2C01_053227</name>
</gene>
<feature type="region of interest" description="Disordered" evidence="1">
    <location>
        <begin position="1"/>
        <end position="44"/>
    </location>
</feature>
<name>A0A5B7GGI5_PORTR</name>
<sequence length="69" mass="7223">MLGGGQVKDGDMGASVRQKSMLHETAAQGKSVGKRSNSSSNSSLCYLAGRSRMNNDSSCGLRRLSGKSE</sequence>
<feature type="region of interest" description="Disordered" evidence="1">
    <location>
        <begin position="50"/>
        <end position="69"/>
    </location>
</feature>
<accession>A0A5B7GGI5</accession>
<protein>
    <submittedName>
        <fullName evidence="2">Uncharacterized protein</fullName>
    </submittedName>
</protein>
<organism evidence="2 3">
    <name type="scientific">Portunus trituberculatus</name>
    <name type="common">Swimming crab</name>
    <name type="synonym">Neptunus trituberculatus</name>
    <dbReference type="NCBI Taxonomy" id="210409"/>
    <lineage>
        <taxon>Eukaryota</taxon>
        <taxon>Metazoa</taxon>
        <taxon>Ecdysozoa</taxon>
        <taxon>Arthropoda</taxon>
        <taxon>Crustacea</taxon>
        <taxon>Multicrustacea</taxon>
        <taxon>Malacostraca</taxon>
        <taxon>Eumalacostraca</taxon>
        <taxon>Eucarida</taxon>
        <taxon>Decapoda</taxon>
        <taxon>Pleocyemata</taxon>
        <taxon>Brachyura</taxon>
        <taxon>Eubrachyura</taxon>
        <taxon>Portunoidea</taxon>
        <taxon>Portunidae</taxon>
        <taxon>Portuninae</taxon>
        <taxon>Portunus</taxon>
    </lineage>
</organism>
<reference evidence="2 3" key="1">
    <citation type="submission" date="2019-05" db="EMBL/GenBank/DDBJ databases">
        <title>Another draft genome of Portunus trituberculatus and its Hox gene families provides insights of decapod evolution.</title>
        <authorList>
            <person name="Jeong J.-H."/>
            <person name="Song I."/>
            <person name="Kim S."/>
            <person name="Choi T."/>
            <person name="Kim D."/>
            <person name="Ryu S."/>
            <person name="Kim W."/>
        </authorList>
    </citation>
    <scope>NUCLEOTIDE SEQUENCE [LARGE SCALE GENOMIC DNA]</scope>
    <source>
        <tissue evidence="2">Muscle</tissue>
    </source>
</reference>
<proteinExistence type="predicted"/>
<dbReference type="EMBL" id="VSRR010016357">
    <property type="protein sequence ID" value="MPC59211.1"/>
    <property type="molecule type" value="Genomic_DNA"/>
</dbReference>